<sequence length="82" mass="9958">MSFEFLFLHIPTLLPEILSDVDQRSSRVCHRSSRVHHWSSRVCHRSSRVRHWSSRVRYQKLKSTLGRDTYKWNLAAYQIQCW</sequence>
<proteinExistence type="predicted"/>
<name>A0A6A4HAU8_9AGAR</name>
<organism evidence="1 2">
    <name type="scientific">Gymnopus androsaceus JB14</name>
    <dbReference type="NCBI Taxonomy" id="1447944"/>
    <lineage>
        <taxon>Eukaryota</taxon>
        <taxon>Fungi</taxon>
        <taxon>Dikarya</taxon>
        <taxon>Basidiomycota</taxon>
        <taxon>Agaricomycotina</taxon>
        <taxon>Agaricomycetes</taxon>
        <taxon>Agaricomycetidae</taxon>
        <taxon>Agaricales</taxon>
        <taxon>Marasmiineae</taxon>
        <taxon>Omphalotaceae</taxon>
        <taxon>Gymnopus</taxon>
    </lineage>
</organism>
<evidence type="ECO:0000313" key="1">
    <source>
        <dbReference type="EMBL" id="KAE9394768.1"/>
    </source>
</evidence>
<reference evidence="1" key="1">
    <citation type="journal article" date="2019" name="Environ. Microbiol.">
        <title>Fungal ecological strategies reflected in gene transcription - a case study of two litter decomposers.</title>
        <authorList>
            <person name="Barbi F."/>
            <person name="Kohler A."/>
            <person name="Barry K."/>
            <person name="Baskaran P."/>
            <person name="Daum C."/>
            <person name="Fauchery L."/>
            <person name="Ihrmark K."/>
            <person name="Kuo A."/>
            <person name="LaButti K."/>
            <person name="Lipzen A."/>
            <person name="Morin E."/>
            <person name="Grigoriev I.V."/>
            <person name="Henrissat B."/>
            <person name="Lindahl B."/>
            <person name="Martin F."/>
        </authorList>
    </citation>
    <scope>NUCLEOTIDE SEQUENCE</scope>
    <source>
        <strain evidence="1">JB14</strain>
    </source>
</reference>
<dbReference type="AlphaFoldDB" id="A0A6A4HAU8"/>
<gene>
    <name evidence="1" type="ORF">BT96DRAFT_178657</name>
</gene>
<dbReference type="Proteomes" id="UP000799118">
    <property type="component" value="Unassembled WGS sequence"/>
</dbReference>
<dbReference type="EMBL" id="ML769543">
    <property type="protein sequence ID" value="KAE9394768.1"/>
    <property type="molecule type" value="Genomic_DNA"/>
</dbReference>
<accession>A0A6A4HAU8</accession>
<protein>
    <submittedName>
        <fullName evidence="1">Uncharacterized protein</fullName>
    </submittedName>
</protein>
<evidence type="ECO:0000313" key="2">
    <source>
        <dbReference type="Proteomes" id="UP000799118"/>
    </source>
</evidence>
<keyword evidence="2" id="KW-1185">Reference proteome</keyword>